<dbReference type="Gene3D" id="1.10.1760.20">
    <property type="match status" value="1"/>
</dbReference>
<evidence type="ECO:0000256" key="1">
    <source>
        <dbReference type="SAM" id="Phobius"/>
    </source>
</evidence>
<organism evidence="2 3">
    <name type="scientific">Vagococcus hydrophili</name>
    <dbReference type="NCBI Taxonomy" id="2714947"/>
    <lineage>
        <taxon>Bacteria</taxon>
        <taxon>Bacillati</taxon>
        <taxon>Bacillota</taxon>
        <taxon>Bacilli</taxon>
        <taxon>Lactobacillales</taxon>
        <taxon>Enterococcaceae</taxon>
        <taxon>Vagococcus</taxon>
    </lineage>
</organism>
<keyword evidence="3" id="KW-1185">Reference proteome</keyword>
<dbReference type="Pfam" id="PF12822">
    <property type="entry name" value="ECF_trnsprt"/>
    <property type="match status" value="1"/>
</dbReference>
<feature type="transmembrane region" description="Helical" evidence="1">
    <location>
        <begin position="63"/>
        <end position="87"/>
    </location>
</feature>
<keyword evidence="1" id="KW-0472">Membrane</keyword>
<keyword evidence="1" id="KW-0812">Transmembrane</keyword>
<dbReference type="InterPro" id="IPR024529">
    <property type="entry name" value="ECF_trnsprt_substrate-spec"/>
</dbReference>
<name>A0A6G8ATT0_9ENTE</name>
<gene>
    <name evidence="2" type="ORF">G7082_07520</name>
</gene>
<dbReference type="RefSeq" id="WP_166034499.1">
    <property type="nucleotide sequence ID" value="NZ_CP049887.1"/>
</dbReference>
<reference evidence="2 3" key="1">
    <citation type="submission" date="2020-03" db="EMBL/GenBank/DDBJ databases">
        <title>Vagococcus sp. nov., isolated from beetles.</title>
        <authorList>
            <person name="Hyun D.-W."/>
            <person name="Bae J.-W."/>
        </authorList>
    </citation>
    <scope>NUCLEOTIDE SEQUENCE [LARGE SCALE GENOMIC DNA]</scope>
    <source>
        <strain evidence="2 3">HDW17B</strain>
    </source>
</reference>
<accession>A0A6G8ATT0</accession>
<protein>
    <recommendedName>
        <fullName evidence="4">ECF transporter S component</fullName>
    </recommendedName>
</protein>
<evidence type="ECO:0000313" key="3">
    <source>
        <dbReference type="Proteomes" id="UP000501747"/>
    </source>
</evidence>
<feature type="transmembrane region" description="Helical" evidence="1">
    <location>
        <begin position="99"/>
        <end position="121"/>
    </location>
</feature>
<sequence>MKQRLDLKILILCAICVAINVMLGTFIAYLKIPFVYLSGIGTIFIAVNFKMRYGVLTGFSTHLLLAIIHGPSSLAFGLSSMVNAVVANLCSKRKFNVSQAIITGILISIIGSFVSVWIRLALYGGFSNSVTDVLILAVRSTGVAMFIAAYIGAVTDSILDKILSCLLVMQLSKIPQLQRFLIRSRTLDKI</sequence>
<keyword evidence="1" id="KW-1133">Transmembrane helix</keyword>
<proteinExistence type="predicted"/>
<feature type="transmembrane region" description="Helical" evidence="1">
    <location>
        <begin position="34"/>
        <end position="51"/>
    </location>
</feature>
<dbReference type="KEGG" id="vhy:G7082_07520"/>
<feature type="transmembrane region" description="Helical" evidence="1">
    <location>
        <begin position="133"/>
        <end position="152"/>
    </location>
</feature>
<dbReference type="AlphaFoldDB" id="A0A6G8ATT0"/>
<dbReference type="EMBL" id="CP049887">
    <property type="protein sequence ID" value="QIL48352.1"/>
    <property type="molecule type" value="Genomic_DNA"/>
</dbReference>
<evidence type="ECO:0000313" key="2">
    <source>
        <dbReference type="EMBL" id="QIL48352.1"/>
    </source>
</evidence>
<feature type="transmembrane region" description="Helical" evidence="1">
    <location>
        <begin position="7"/>
        <end position="28"/>
    </location>
</feature>
<evidence type="ECO:0008006" key="4">
    <source>
        <dbReference type="Google" id="ProtNLM"/>
    </source>
</evidence>
<dbReference type="Proteomes" id="UP000501747">
    <property type="component" value="Chromosome"/>
</dbReference>